<dbReference type="Pfam" id="PF00571">
    <property type="entry name" value="CBS"/>
    <property type="match status" value="2"/>
</dbReference>
<gene>
    <name evidence="4" type="ORF">METZ01_LOCUS391283</name>
</gene>
<dbReference type="InterPro" id="IPR000644">
    <property type="entry name" value="CBS_dom"/>
</dbReference>
<evidence type="ECO:0000256" key="1">
    <source>
        <dbReference type="ARBA" id="ARBA00022737"/>
    </source>
</evidence>
<dbReference type="AlphaFoldDB" id="A0A382UW05"/>
<proteinExistence type="predicted"/>
<evidence type="ECO:0000259" key="3">
    <source>
        <dbReference type="PROSITE" id="PS51371"/>
    </source>
</evidence>
<dbReference type="InterPro" id="IPR016169">
    <property type="entry name" value="FAD-bd_PCMH_sub2"/>
</dbReference>
<dbReference type="PROSITE" id="PS51371">
    <property type="entry name" value="CBS"/>
    <property type="match status" value="2"/>
</dbReference>
<dbReference type="InterPro" id="IPR044751">
    <property type="entry name" value="Ion_transp-like_CBS"/>
</dbReference>
<dbReference type="EMBL" id="UINC01147232">
    <property type="protein sequence ID" value="SVD38429.1"/>
    <property type="molecule type" value="Genomic_DNA"/>
</dbReference>
<dbReference type="CDD" id="cd04590">
    <property type="entry name" value="CBS_pair_CorC_HlyC_assoc"/>
    <property type="match status" value="1"/>
</dbReference>
<dbReference type="InterPro" id="IPR036318">
    <property type="entry name" value="FAD-bd_PCMH-like_sf"/>
</dbReference>
<reference evidence="4" key="1">
    <citation type="submission" date="2018-05" db="EMBL/GenBank/DDBJ databases">
        <authorList>
            <person name="Lanie J.A."/>
            <person name="Ng W.-L."/>
            <person name="Kazmierczak K.M."/>
            <person name="Andrzejewski T.M."/>
            <person name="Davidsen T.M."/>
            <person name="Wayne K.J."/>
            <person name="Tettelin H."/>
            <person name="Glass J.I."/>
            <person name="Rusch D."/>
            <person name="Podicherti R."/>
            <person name="Tsui H.-C.T."/>
            <person name="Winkler M.E."/>
        </authorList>
    </citation>
    <scope>NUCLEOTIDE SEQUENCE</scope>
</reference>
<feature type="non-terminal residue" evidence="4">
    <location>
        <position position="1"/>
    </location>
</feature>
<name>A0A382UW05_9ZZZZ</name>
<feature type="domain" description="CBS" evidence="3">
    <location>
        <begin position="87"/>
        <end position="144"/>
    </location>
</feature>
<dbReference type="SMART" id="SM01091">
    <property type="entry name" value="CorC_HlyC"/>
    <property type="match status" value="1"/>
</dbReference>
<dbReference type="InterPro" id="IPR005170">
    <property type="entry name" value="Transptr-assoc_dom"/>
</dbReference>
<evidence type="ECO:0000313" key="4">
    <source>
        <dbReference type="EMBL" id="SVD38429.1"/>
    </source>
</evidence>
<protein>
    <recommendedName>
        <fullName evidence="3">CBS domain-containing protein</fullName>
    </recommendedName>
</protein>
<organism evidence="4">
    <name type="scientific">marine metagenome</name>
    <dbReference type="NCBI Taxonomy" id="408172"/>
    <lineage>
        <taxon>unclassified sequences</taxon>
        <taxon>metagenomes</taxon>
        <taxon>ecological metagenomes</taxon>
    </lineage>
</organism>
<sequence length="237" mass="26343">LGRDIVMNALDLGNRIAREAMQPRTNIVGLDTNAKIDECVRIARESNYSRFPLCEDDDLDHTAGVVHIKDIYGQQHRAKQAVDLLPAARKIIYVPETCRLEKLLQLFLERKLHFAIVVDEFGGTVGMVTLEDVLEELVGEIQDEFDQETPQLKQLDDGTWEASGMLPVHELEDLVGESALEEGISTISGLLTHRLGGFPKEGDKLEVGEFEIEVTETAGPKVEKVRLVKSPAKGSQE</sequence>
<dbReference type="SUPFAM" id="SSF56176">
    <property type="entry name" value="FAD-binding/transporter-associated domain-like"/>
    <property type="match status" value="1"/>
</dbReference>
<dbReference type="Gene3D" id="3.30.465.10">
    <property type="match status" value="1"/>
</dbReference>
<keyword evidence="1" id="KW-0677">Repeat</keyword>
<accession>A0A382UW05</accession>
<dbReference type="InterPro" id="IPR051676">
    <property type="entry name" value="UPF0053_domain"/>
</dbReference>
<dbReference type="PANTHER" id="PTHR43099:SF5">
    <property type="entry name" value="HLYC_CORC FAMILY TRANSPORTER"/>
    <property type="match status" value="1"/>
</dbReference>
<dbReference type="Pfam" id="PF03471">
    <property type="entry name" value="CorC_HlyC"/>
    <property type="match status" value="1"/>
</dbReference>
<keyword evidence="2" id="KW-0129">CBS domain</keyword>
<dbReference type="SMART" id="SM00116">
    <property type="entry name" value="CBS"/>
    <property type="match status" value="2"/>
</dbReference>
<dbReference type="FunFam" id="3.10.580.10:FF:000002">
    <property type="entry name" value="Magnesium/cobalt efflux protein CorC"/>
    <property type="match status" value="1"/>
</dbReference>
<feature type="domain" description="CBS" evidence="3">
    <location>
        <begin position="21"/>
        <end position="84"/>
    </location>
</feature>
<dbReference type="PANTHER" id="PTHR43099">
    <property type="entry name" value="UPF0053 PROTEIN YRKA"/>
    <property type="match status" value="1"/>
</dbReference>
<dbReference type="InterPro" id="IPR046342">
    <property type="entry name" value="CBS_dom_sf"/>
</dbReference>
<dbReference type="Gene3D" id="3.10.580.10">
    <property type="entry name" value="CBS-domain"/>
    <property type="match status" value="1"/>
</dbReference>
<evidence type="ECO:0000256" key="2">
    <source>
        <dbReference type="ARBA" id="ARBA00023122"/>
    </source>
</evidence>
<dbReference type="GO" id="GO:0050660">
    <property type="term" value="F:flavin adenine dinucleotide binding"/>
    <property type="evidence" value="ECO:0007669"/>
    <property type="project" value="InterPro"/>
</dbReference>
<dbReference type="SUPFAM" id="SSF54631">
    <property type="entry name" value="CBS-domain pair"/>
    <property type="match status" value="1"/>
</dbReference>